<evidence type="ECO:0000256" key="2">
    <source>
        <dbReference type="ARBA" id="ARBA00004651"/>
    </source>
</evidence>
<feature type="transmembrane region" description="Helical" evidence="15">
    <location>
        <begin position="81"/>
        <end position="100"/>
    </location>
</feature>
<evidence type="ECO:0000256" key="1">
    <source>
        <dbReference type="ARBA" id="ARBA00000085"/>
    </source>
</evidence>
<evidence type="ECO:0000256" key="11">
    <source>
        <dbReference type="ARBA" id="ARBA00022989"/>
    </source>
</evidence>
<feature type="transmembrane region" description="Helical" evidence="15">
    <location>
        <begin position="234"/>
        <end position="265"/>
    </location>
</feature>
<reference evidence="17 18" key="1">
    <citation type="submission" date="2023-08" db="EMBL/GenBank/DDBJ databases">
        <title>Nocardioides seae sp. nov., a bacterium isolated from a soil.</title>
        <authorList>
            <person name="Wang X."/>
        </authorList>
    </citation>
    <scope>NUCLEOTIDE SEQUENCE [LARGE SCALE GENOMIC DNA]</scope>
    <source>
        <strain evidence="17 18">YZH12</strain>
    </source>
</reference>
<dbReference type="InterPro" id="IPR007895">
    <property type="entry name" value="MASE1"/>
</dbReference>
<sequence>MMRSASPSLWVRSTTASSRYRGIAPFCGESIGDVAGHAALRRNNGVVRSGHPSSSVAGALALVAVLATSLAALAFTPDRSGGVAAWWPAAGIAAATLCLAPRRHLVPLALGLVAVTGAANLLGGRDPAVALAFGLANTAEAAVVALVVRSGVPGRPGLRSQADVARYVVGCAVGAVVIALGVATTLAAFDLGPVLTTAVDVAASHAAATLCIVPSALAWSGWASWRGRDTALQVLALAVLVSGSLYLGLPILSAFLVVPLLVWAAYRGEPAVLSAELTVLTGAATVATAAGIGPFPLIASVVPGINSVALVQLFLVSAVLMTVPLAVALAEQRRLASRVARSEALFRSTFSDSHVGKALVDRAGDDLVVRAVNPAGVTLLGATHANEVVGRSLAQLVEFDVAPHERDATLDAGRAWRSHAGVPGHPEAWLRTTLSPLPSAPDDGDGIHAITVEFVDVGGEQRVRRDLDAERQASRTLVDAVPCLVLVTDLDGTVLRVNRAVLDLGWEREHLLGEPVWAHLVPPADRLSTAALWHRLDERPELVPVEGLVQTPGGATTPVLWQASYVEDTDGSAVAIVLSGVDVSAQQEAHLRTEAALSTERQAVERLRQLDQAKHDFISTASHELRTPVTTIVGYADMLADGTLGSPDPAHARILDAIRRNGERLKELTNHLLVLSQLDSADLAAVADEVDLGSIAREAVDALELKAADRGVHLQASCPSGVRLSGDGVLLDRLVTNLVSNAVKFSRSGDGVDVRVRTDGVDAVLVVHDEGMGIPVAEHDQVFTRFYRSSTAQQQAIQGTGLGLSIVAAIAERHGGRVTFTSRPDAGSTFEVRLPLRSGA</sequence>
<feature type="transmembrane region" description="Helical" evidence="15">
    <location>
        <begin position="56"/>
        <end position="75"/>
    </location>
</feature>
<evidence type="ECO:0000256" key="4">
    <source>
        <dbReference type="ARBA" id="ARBA00022475"/>
    </source>
</evidence>
<evidence type="ECO:0000256" key="7">
    <source>
        <dbReference type="ARBA" id="ARBA00022692"/>
    </source>
</evidence>
<dbReference type="EC" id="2.7.13.3" evidence="3"/>
<keyword evidence="6" id="KW-0808">Transferase</keyword>
<dbReference type="InterPro" id="IPR005467">
    <property type="entry name" value="His_kinase_dom"/>
</dbReference>
<evidence type="ECO:0000313" key="18">
    <source>
        <dbReference type="Proteomes" id="UP001268542"/>
    </source>
</evidence>
<dbReference type="InterPro" id="IPR003594">
    <property type="entry name" value="HATPase_dom"/>
</dbReference>
<evidence type="ECO:0000256" key="15">
    <source>
        <dbReference type="SAM" id="Phobius"/>
    </source>
</evidence>
<keyword evidence="4" id="KW-1003">Cell membrane</keyword>
<evidence type="ECO:0000256" key="6">
    <source>
        <dbReference type="ARBA" id="ARBA00022679"/>
    </source>
</evidence>
<dbReference type="SMART" id="SM00387">
    <property type="entry name" value="HATPase_c"/>
    <property type="match status" value="1"/>
</dbReference>
<keyword evidence="11 15" id="KW-1133">Transmembrane helix</keyword>
<dbReference type="PROSITE" id="PS50109">
    <property type="entry name" value="HIS_KIN"/>
    <property type="match status" value="1"/>
</dbReference>
<keyword evidence="18" id="KW-1185">Reference proteome</keyword>
<dbReference type="Proteomes" id="UP001268542">
    <property type="component" value="Unassembled WGS sequence"/>
</dbReference>
<dbReference type="Gene3D" id="3.30.565.10">
    <property type="entry name" value="Histidine kinase-like ATPase, C-terminal domain"/>
    <property type="match status" value="1"/>
</dbReference>
<dbReference type="Gene3D" id="3.30.450.20">
    <property type="entry name" value="PAS domain"/>
    <property type="match status" value="2"/>
</dbReference>
<dbReference type="CDD" id="cd00082">
    <property type="entry name" value="HisKA"/>
    <property type="match status" value="1"/>
</dbReference>
<evidence type="ECO:0000256" key="12">
    <source>
        <dbReference type="ARBA" id="ARBA00023012"/>
    </source>
</evidence>
<evidence type="ECO:0000256" key="10">
    <source>
        <dbReference type="ARBA" id="ARBA00022840"/>
    </source>
</evidence>
<dbReference type="NCBIfam" id="TIGR00229">
    <property type="entry name" value="sensory_box"/>
    <property type="match status" value="1"/>
</dbReference>
<dbReference type="EMBL" id="JAVYII010000010">
    <property type="protein sequence ID" value="MDT9595237.1"/>
    <property type="molecule type" value="Genomic_DNA"/>
</dbReference>
<dbReference type="InterPro" id="IPR004358">
    <property type="entry name" value="Sig_transdc_His_kin-like_C"/>
</dbReference>
<organism evidence="17 18">
    <name type="scientific">Nocardioides imazamoxiresistens</name>
    <dbReference type="NCBI Taxonomy" id="3231893"/>
    <lineage>
        <taxon>Bacteria</taxon>
        <taxon>Bacillati</taxon>
        <taxon>Actinomycetota</taxon>
        <taxon>Actinomycetes</taxon>
        <taxon>Propionibacteriales</taxon>
        <taxon>Nocardioidaceae</taxon>
        <taxon>Nocardioides</taxon>
    </lineage>
</organism>
<protein>
    <recommendedName>
        <fullName evidence="14">Sensor-like histidine kinase SenX3</fullName>
        <ecNumber evidence="3">2.7.13.3</ecNumber>
    </recommendedName>
</protein>
<dbReference type="InterPro" id="IPR050351">
    <property type="entry name" value="BphY/WalK/GraS-like"/>
</dbReference>
<dbReference type="InterPro" id="IPR003661">
    <property type="entry name" value="HisK_dim/P_dom"/>
</dbReference>
<keyword evidence="10 17" id="KW-0067">ATP-binding</keyword>
<dbReference type="PANTHER" id="PTHR42878:SF7">
    <property type="entry name" value="SENSOR HISTIDINE KINASE GLRK"/>
    <property type="match status" value="1"/>
</dbReference>
<keyword evidence="7 15" id="KW-0812">Transmembrane</keyword>
<evidence type="ECO:0000256" key="3">
    <source>
        <dbReference type="ARBA" id="ARBA00012438"/>
    </source>
</evidence>
<dbReference type="Pfam" id="PF05231">
    <property type="entry name" value="MASE1"/>
    <property type="match status" value="1"/>
</dbReference>
<evidence type="ECO:0000313" key="17">
    <source>
        <dbReference type="EMBL" id="MDT9595237.1"/>
    </source>
</evidence>
<evidence type="ECO:0000256" key="8">
    <source>
        <dbReference type="ARBA" id="ARBA00022741"/>
    </source>
</evidence>
<dbReference type="SUPFAM" id="SSF47384">
    <property type="entry name" value="Homodimeric domain of signal transducing histidine kinase"/>
    <property type="match status" value="1"/>
</dbReference>
<comment type="catalytic activity">
    <reaction evidence="1">
        <text>ATP + protein L-histidine = ADP + protein N-phospho-L-histidine.</text>
        <dbReference type="EC" id="2.7.13.3"/>
    </reaction>
</comment>
<dbReference type="SUPFAM" id="SSF55874">
    <property type="entry name" value="ATPase domain of HSP90 chaperone/DNA topoisomerase II/histidine kinase"/>
    <property type="match status" value="1"/>
</dbReference>
<dbReference type="SMART" id="SM00388">
    <property type="entry name" value="HisKA"/>
    <property type="match status" value="1"/>
</dbReference>
<evidence type="ECO:0000256" key="13">
    <source>
        <dbReference type="ARBA" id="ARBA00023136"/>
    </source>
</evidence>
<dbReference type="InterPro" id="IPR000014">
    <property type="entry name" value="PAS"/>
</dbReference>
<keyword evidence="5" id="KW-0597">Phosphoprotein</keyword>
<dbReference type="InterPro" id="IPR036097">
    <property type="entry name" value="HisK_dim/P_sf"/>
</dbReference>
<keyword evidence="12" id="KW-0902">Two-component regulatory system</keyword>
<evidence type="ECO:0000256" key="14">
    <source>
        <dbReference type="ARBA" id="ARBA00039401"/>
    </source>
</evidence>
<comment type="caution">
    <text evidence="17">The sequence shown here is derived from an EMBL/GenBank/DDBJ whole genome shotgun (WGS) entry which is preliminary data.</text>
</comment>
<feature type="transmembrane region" description="Helical" evidence="15">
    <location>
        <begin position="310"/>
        <end position="330"/>
    </location>
</feature>
<dbReference type="CDD" id="cd00130">
    <property type="entry name" value="PAS"/>
    <property type="match status" value="1"/>
</dbReference>
<dbReference type="Pfam" id="PF08448">
    <property type="entry name" value="PAS_4"/>
    <property type="match status" value="1"/>
</dbReference>
<proteinExistence type="predicted"/>
<dbReference type="Pfam" id="PF02518">
    <property type="entry name" value="HATPase_c"/>
    <property type="match status" value="1"/>
</dbReference>
<feature type="transmembrane region" description="Helical" evidence="15">
    <location>
        <begin position="277"/>
        <end position="298"/>
    </location>
</feature>
<dbReference type="SMART" id="SM00091">
    <property type="entry name" value="PAS"/>
    <property type="match status" value="2"/>
</dbReference>
<dbReference type="InterPro" id="IPR036890">
    <property type="entry name" value="HATPase_C_sf"/>
</dbReference>
<feature type="transmembrane region" description="Helical" evidence="15">
    <location>
        <begin position="105"/>
        <end position="123"/>
    </location>
</feature>
<name>A0ABU3Q146_9ACTN</name>
<dbReference type="Pfam" id="PF00512">
    <property type="entry name" value="HisKA"/>
    <property type="match status" value="1"/>
</dbReference>
<keyword evidence="9" id="KW-0418">Kinase</keyword>
<dbReference type="InterPro" id="IPR013656">
    <property type="entry name" value="PAS_4"/>
</dbReference>
<comment type="subcellular location">
    <subcellularLocation>
        <location evidence="2">Cell membrane</location>
        <topology evidence="2">Multi-pass membrane protein</topology>
    </subcellularLocation>
</comment>
<feature type="transmembrane region" description="Helical" evidence="15">
    <location>
        <begin position="164"/>
        <end position="189"/>
    </location>
</feature>
<keyword evidence="8" id="KW-0547">Nucleotide-binding</keyword>
<dbReference type="Pfam" id="PF13426">
    <property type="entry name" value="PAS_9"/>
    <property type="match status" value="1"/>
</dbReference>
<evidence type="ECO:0000256" key="5">
    <source>
        <dbReference type="ARBA" id="ARBA00022553"/>
    </source>
</evidence>
<feature type="transmembrane region" description="Helical" evidence="15">
    <location>
        <begin position="129"/>
        <end position="152"/>
    </location>
</feature>
<accession>A0ABU3Q146</accession>
<dbReference type="PANTHER" id="PTHR42878">
    <property type="entry name" value="TWO-COMPONENT HISTIDINE KINASE"/>
    <property type="match status" value="1"/>
</dbReference>
<evidence type="ECO:0000259" key="16">
    <source>
        <dbReference type="PROSITE" id="PS50109"/>
    </source>
</evidence>
<feature type="domain" description="Histidine kinase" evidence="16">
    <location>
        <begin position="620"/>
        <end position="838"/>
    </location>
</feature>
<dbReference type="Gene3D" id="1.10.287.130">
    <property type="match status" value="1"/>
</dbReference>
<dbReference type="GO" id="GO:0005524">
    <property type="term" value="F:ATP binding"/>
    <property type="evidence" value="ECO:0007669"/>
    <property type="project" value="UniProtKB-KW"/>
</dbReference>
<gene>
    <name evidence="17" type="ORF">RDV89_19270</name>
</gene>
<dbReference type="CDD" id="cd00075">
    <property type="entry name" value="HATPase"/>
    <property type="match status" value="1"/>
</dbReference>
<evidence type="ECO:0000256" key="9">
    <source>
        <dbReference type="ARBA" id="ARBA00022777"/>
    </source>
</evidence>
<keyword evidence="13 15" id="KW-0472">Membrane</keyword>
<dbReference type="SUPFAM" id="SSF55785">
    <property type="entry name" value="PYP-like sensor domain (PAS domain)"/>
    <property type="match status" value="2"/>
</dbReference>
<dbReference type="InterPro" id="IPR035965">
    <property type="entry name" value="PAS-like_dom_sf"/>
</dbReference>
<dbReference type="PRINTS" id="PR00344">
    <property type="entry name" value="BCTRLSENSOR"/>
</dbReference>
<feature type="transmembrane region" description="Helical" evidence="15">
    <location>
        <begin position="201"/>
        <end position="222"/>
    </location>
</feature>
<dbReference type="RefSeq" id="WP_315735767.1">
    <property type="nucleotide sequence ID" value="NZ_JAVYII010000010.1"/>
</dbReference>